<dbReference type="GO" id="GO:0001164">
    <property type="term" value="F:RNA polymerase I core promoter sequence-specific DNA binding"/>
    <property type="evidence" value="ECO:0007669"/>
    <property type="project" value="TreeGrafter"/>
</dbReference>
<name>A0A1V9ZSB1_9STRA</name>
<evidence type="ECO:0000313" key="1">
    <source>
        <dbReference type="EMBL" id="OQS00883.1"/>
    </source>
</evidence>
<reference evidence="1 2" key="1">
    <citation type="journal article" date="2014" name="Genome Biol. Evol.">
        <title>The secreted proteins of Achlya hypogyna and Thraustotheca clavata identify the ancestral oomycete secretome and reveal gene acquisitions by horizontal gene transfer.</title>
        <authorList>
            <person name="Misner I."/>
            <person name="Blouin N."/>
            <person name="Leonard G."/>
            <person name="Richards T.A."/>
            <person name="Lane C.E."/>
        </authorList>
    </citation>
    <scope>NUCLEOTIDE SEQUENCE [LARGE SCALE GENOMIC DNA]</scope>
    <source>
        <strain evidence="1 2">ATCC 34112</strain>
    </source>
</reference>
<dbReference type="EMBL" id="JNBS01001682">
    <property type="protein sequence ID" value="OQS00883.1"/>
    <property type="molecule type" value="Genomic_DNA"/>
</dbReference>
<organism evidence="1 2">
    <name type="scientific">Thraustotheca clavata</name>
    <dbReference type="NCBI Taxonomy" id="74557"/>
    <lineage>
        <taxon>Eukaryota</taxon>
        <taxon>Sar</taxon>
        <taxon>Stramenopiles</taxon>
        <taxon>Oomycota</taxon>
        <taxon>Saprolegniomycetes</taxon>
        <taxon>Saprolegniales</taxon>
        <taxon>Achlyaceae</taxon>
        <taxon>Thraustotheca</taxon>
    </lineage>
</organism>
<proteinExistence type="predicted"/>
<gene>
    <name evidence="1" type="ORF">THRCLA_05825</name>
</gene>
<dbReference type="InterPro" id="IPR038801">
    <property type="entry name" value="TAF1C"/>
</dbReference>
<dbReference type="PANTHER" id="PTHR15319:SF1">
    <property type="entry name" value="TATA BOX-BINDING PROTEIN-ASSOCIATED FACTOR RNA POLYMERASE I SUBUNIT C"/>
    <property type="match status" value="1"/>
</dbReference>
<dbReference type="AlphaFoldDB" id="A0A1V9ZSB1"/>
<keyword evidence="2" id="KW-1185">Reference proteome</keyword>
<evidence type="ECO:0000313" key="2">
    <source>
        <dbReference type="Proteomes" id="UP000243217"/>
    </source>
</evidence>
<comment type="caution">
    <text evidence="1">The sequence shown here is derived from an EMBL/GenBank/DDBJ whole genome shotgun (WGS) entry which is preliminary data.</text>
</comment>
<dbReference type="PANTHER" id="PTHR15319">
    <property type="entry name" value="TATA BOX-BINDING PROTEIN ASSOCIATED FACTOR RNA POLYMERASE I SUBUNIT C"/>
    <property type="match status" value="1"/>
</dbReference>
<dbReference type="GO" id="GO:0001650">
    <property type="term" value="C:fibrillar center"/>
    <property type="evidence" value="ECO:0007669"/>
    <property type="project" value="TreeGrafter"/>
</dbReference>
<sequence>MNRGKLWPSAVPNEPTIACETGLSQRLSYFPPEFIPLGGISALNGPSTTVDYELVGAPRLLYRNVLGYPYHLPDTRRQYMRMQPYTKYGEAFAHVELQRLDKRYKTYLTSFLPEVGFWMDKENKMTALNISNRSDRQGNALAKLSTDDFQYLWAPTGENLEHIHCFRRSNKSKKDQKRWTRYAPSKSTINKIKQLQTFANIDKPMAVARGDCNATITAVCNDTYSVQVIEELKFKYNVQHVACSPHVSAEAMFLTSSFELFTWTPDGGLLSMGPRIQEQWKRMEFSNHPCVLWIATKDSIGTYDTRQRSPNGYNLDWIYNLHGASTIYDIQRHPSCPFQFVVRTGLSLEVFDTRNSNRSVMHWAHDNLYPQTEAISDYKEPISGTLDIVDVSSNCKRQALLLSGTSVLNCVCVHSYHVRSNAMEMQQLEPLLQPTINSNDVLFQPETGMAPFDVHLPDSTYWIYQVGALGLSNLQHPDQVDIIQLSSVGDIFIQHIAQSSQEEVTIQNELPCGITANREHSKTAHLPLQYSAFMPSYDSSSICRYSLIDASKANEELSNQALHVYGDPAENTDLIQYKELRRHFRVVKPSCTLHTLRDTWVIRPKCRVLIDSLRASGSFYLHMIKTHDRYKYTTRKAAQYSLKSTHYTTQSNAES</sequence>
<dbReference type="OrthoDB" id="60455at2759"/>
<feature type="non-terminal residue" evidence="1">
    <location>
        <position position="655"/>
    </location>
</feature>
<protein>
    <submittedName>
        <fullName evidence="1">Uncharacterized protein</fullName>
    </submittedName>
</protein>
<dbReference type="Proteomes" id="UP000243217">
    <property type="component" value="Unassembled WGS sequence"/>
</dbReference>
<accession>A0A1V9ZSB1</accession>